<dbReference type="SUPFAM" id="SSF50494">
    <property type="entry name" value="Trypsin-like serine proteases"/>
    <property type="match status" value="1"/>
</dbReference>
<comment type="caution">
    <text evidence="1">The sequence shown here is derived from an EMBL/GenBank/DDBJ whole genome shotgun (WGS) entry which is preliminary data.</text>
</comment>
<dbReference type="Proteomes" id="UP000789901">
    <property type="component" value="Unassembled WGS sequence"/>
</dbReference>
<accession>A0ABN7WVJ8</accession>
<protein>
    <submittedName>
        <fullName evidence="1">28810_t:CDS:1</fullName>
    </submittedName>
</protein>
<keyword evidence="2" id="KW-1185">Reference proteome</keyword>
<gene>
    <name evidence="1" type="ORF">GMARGA_LOCUS35684</name>
</gene>
<dbReference type="InterPro" id="IPR043504">
    <property type="entry name" value="Peptidase_S1_PA_chymotrypsin"/>
</dbReference>
<dbReference type="Gene3D" id="2.40.10.10">
    <property type="entry name" value="Trypsin-like serine proteases"/>
    <property type="match status" value="2"/>
</dbReference>
<dbReference type="EMBL" id="CAJVQB010067223">
    <property type="protein sequence ID" value="CAG8841890.1"/>
    <property type="molecule type" value="Genomic_DNA"/>
</dbReference>
<proteinExistence type="predicted"/>
<dbReference type="InterPro" id="IPR009003">
    <property type="entry name" value="Peptidase_S1_PA"/>
</dbReference>
<evidence type="ECO:0000313" key="1">
    <source>
        <dbReference type="EMBL" id="CAG8841890.1"/>
    </source>
</evidence>
<feature type="non-terminal residue" evidence="1">
    <location>
        <position position="330"/>
    </location>
</feature>
<organism evidence="1 2">
    <name type="scientific">Gigaspora margarita</name>
    <dbReference type="NCBI Taxonomy" id="4874"/>
    <lineage>
        <taxon>Eukaryota</taxon>
        <taxon>Fungi</taxon>
        <taxon>Fungi incertae sedis</taxon>
        <taxon>Mucoromycota</taxon>
        <taxon>Glomeromycotina</taxon>
        <taxon>Glomeromycetes</taxon>
        <taxon>Diversisporales</taxon>
        <taxon>Gigasporaceae</taxon>
        <taxon>Gigaspora</taxon>
    </lineage>
</organism>
<reference evidence="1 2" key="1">
    <citation type="submission" date="2021-06" db="EMBL/GenBank/DDBJ databases">
        <authorList>
            <person name="Kallberg Y."/>
            <person name="Tangrot J."/>
            <person name="Rosling A."/>
        </authorList>
    </citation>
    <scope>NUCLEOTIDE SEQUENCE [LARGE SCALE GENOMIC DNA]</scope>
    <source>
        <strain evidence="1 2">120-4 pot B 10/14</strain>
    </source>
</reference>
<sequence length="330" mass="37236">MNQLVYSFKNLTDLADNTSAVNVLMSISPIYNRIVIDLSHTDDNENNAFINGALSFGPIISMNYSSNDNSLPLKSTSNSLSSRPFTKRQLYLFFNGGEDVVINNNGPEIIYSAGFSLINTRNTTNQYLLTSARCIPDAQNPLEIFYSPWHPPFSEQLAFYYFGRVFLTQRVGVDFALIEKLEETFKLSLMVRTSIQDYPIVPIGSVDLDTNLPVGHHICKSGYGTQSWCRKINTIDSRLSLRREGGGRIEYTGIIKAHINVLANDIGGTIFYFRIIDDIYIELVGYGICTYIYSNLDLGIAITPLRNIKNYRTTKRMFDVLEFINSNNTG</sequence>
<name>A0ABN7WVJ8_GIGMA</name>
<evidence type="ECO:0000313" key="2">
    <source>
        <dbReference type="Proteomes" id="UP000789901"/>
    </source>
</evidence>